<organism evidence="3 4">
    <name type="scientific">Odinarchaeota yellowstonii (strain LCB_4)</name>
    <dbReference type="NCBI Taxonomy" id="1841599"/>
    <lineage>
        <taxon>Archaea</taxon>
        <taxon>Promethearchaeati</taxon>
        <taxon>Candidatus Odinarchaeota</taxon>
        <taxon>Candidatus Odinarchaeia</taxon>
        <taxon>Candidatus Odinarchaeales</taxon>
        <taxon>Candidatus Odinarchaeaceae</taxon>
        <taxon>Candidatus Odinarchaeum</taxon>
    </lineage>
</organism>
<reference evidence="3" key="2">
    <citation type="journal article" date="2022" name="Nat. Microbiol.">
        <title>A closed Candidatus Odinarchaeum chromosome exposes Asgard archaeal viruses.</title>
        <authorList>
            <person name="Tamarit D."/>
            <person name="Caceres E.F."/>
            <person name="Krupovic M."/>
            <person name="Nijland R."/>
            <person name="Eme L."/>
            <person name="Robinson N.P."/>
            <person name="Ettema T.J.G."/>
        </authorList>
    </citation>
    <scope>NUCLEOTIDE SEQUENCE</scope>
    <source>
        <strain evidence="3">LCB_4</strain>
    </source>
</reference>
<dbReference type="Pfam" id="PF03787">
    <property type="entry name" value="RAMPs"/>
    <property type="match status" value="1"/>
</dbReference>
<dbReference type="Proteomes" id="UP000186851">
    <property type="component" value="Chromosome"/>
</dbReference>
<dbReference type="PANTHER" id="PTHR35579:SF3">
    <property type="entry name" value="CRISPR SYSTEM CMS ENDORIBONUCLEASE CSM3"/>
    <property type="match status" value="1"/>
</dbReference>
<evidence type="ECO:0000259" key="2">
    <source>
        <dbReference type="Pfam" id="PF03787"/>
    </source>
</evidence>
<sequence>MKRSSVPSKPYFFIDLPGRVNRSKGDGYKTFTISTGLIDFDIKVISEYIHVGSGSYESANNDWYYTFFRSKNQIMIPGSSIKGAVRAVAEAISSSCVSTYSIKEKDYLYKNKNRIKCSSLNNLCPVCRIFGTTGYSGKIYFTDAPLLSGQIEKNVQVGNLYSPRRIFGRKFYHNKTYIKPQTERGIIPLALEAVKKDSIFKTTLSFQNLKDEELSLILHSMGINQDYKIKIGGAKPRCFGTVEITPTKIRLIDFNKDRMLSSNTPFYEKDLEWIKKIMGNRNLIQEDFFNKFSMNSKIETGECPAWNY</sequence>
<dbReference type="InterPro" id="IPR052216">
    <property type="entry name" value="CRISPR_Csm3_endoribonuclease"/>
</dbReference>
<dbReference type="InterPro" id="IPR005537">
    <property type="entry name" value="RAMP_III_fam"/>
</dbReference>
<dbReference type="AlphaFoldDB" id="A0AAF0IBD7"/>
<dbReference type="PANTHER" id="PTHR35579">
    <property type="entry name" value="CRISPR SYSTEM CMS ENDORIBONUCLEASE CSM3"/>
    <property type="match status" value="1"/>
</dbReference>
<accession>A0AAF0IBD7</accession>
<dbReference type="KEGG" id="oyw:OdinLCB4_007400"/>
<feature type="domain" description="CRISPR type III-associated protein" evidence="2">
    <location>
        <begin position="42"/>
        <end position="243"/>
    </location>
</feature>
<evidence type="ECO:0000313" key="3">
    <source>
        <dbReference type="EMBL" id="WEU40284.1"/>
    </source>
</evidence>
<evidence type="ECO:0000256" key="1">
    <source>
        <dbReference type="ARBA" id="ARBA00023118"/>
    </source>
</evidence>
<reference evidence="3" key="1">
    <citation type="journal article" date="2017" name="Nature">
        <title>Asgard archaea illuminate the origin of eukaryotic cellular complexity.</title>
        <authorList>
            <person name="Zaremba-Niedzwiedzka K."/>
            <person name="Caceres E.F."/>
            <person name="Saw J.H."/>
            <person name="Backstrom D."/>
            <person name="Juzokaite L."/>
            <person name="Vancaester E."/>
            <person name="Seitz K.W."/>
            <person name="Anantharaman K."/>
            <person name="Starnawski P."/>
            <person name="Kjeldsen K.U."/>
            <person name="Scott M.B."/>
            <person name="Nunoura T."/>
            <person name="Banfield J.F."/>
            <person name="Schramm A."/>
            <person name="Baker B.J."/>
            <person name="Spang A."/>
            <person name="Ettema T.J.G."/>
        </authorList>
    </citation>
    <scope>NUCLEOTIDE SEQUENCE</scope>
    <source>
        <strain evidence="3">LCB_4</strain>
    </source>
</reference>
<evidence type="ECO:0000313" key="4">
    <source>
        <dbReference type="Proteomes" id="UP000186851"/>
    </source>
</evidence>
<name>A0AAF0IBD7_ODILC</name>
<gene>
    <name evidence="3" type="ORF">OdinLCB4_007400</name>
</gene>
<dbReference type="EMBL" id="CP091871">
    <property type="protein sequence ID" value="WEU40284.1"/>
    <property type="molecule type" value="Genomic_DNA"/>
</dbReference>
<protein>
    <submittedName>
        <fullName evidence="3">RAMP superfamily CRISPR-associated protein</fullName>
    </submittedName>
</protein>
<keyword evidence="1" id="KW-0051">Antiviral defense</keyword>
<dbReference type="GO" id="GO:0051607">
    <property type="term" value="P:defense response to virus"/>
    <property type="evidence" value="ECO:0007669"/>
    <property type="project" value="UniProtKB-KW"/>
</dbReference>
<proteinExistence type="predicted"/>